<keyword evidence="2" id="KW-1185">Reference proteome</keyword>
<dbReference type="SUPFAM" id="SSF48576">
    <property type="entry name" value="Terpenoid synthases"/>
    <property type="match status" value="1"/>
</dbReference>
<gene>
    <name evidence="1" type="ORF">OG375_03285</name>
</gene>
<dbReference type="Pfam" id="PF19086">
    <property type="entry name" value="Terpene_syn_C_2"/>
    <property type="match status" value="1"/>
</dbReference>
<dbReference type="Gene3D" id="1.10.600.10">
    <property type="entry name" value="Farnesyl Diphosphate Synthase"/>
    <property type="match status" value="1"/>
</dbReference>
<accession>A0ABZ1PIF5</accession>
<organism evidence="1 2">
    <name type="scientific">Micromonospora zamorensis</name>
    <dbReference type="NCBI Taxonomy" id="709883"/>
    <lineage>
        <taxon>Bacteria</taxon>
        <taxon>Bacillati</taxon>
        <taxon>Actinomycetota</taxon>
        <taxon>Actinomycetes</taxon>
        <taxon>Micromonosporales</taxon>
        <taxon>Micromonosporaceae</taxon>
        <taxon>Micromonospora</taxon>
    </lineage>
</organism>
<name>A0ABZ1PIF5_9ACTN</name>
<sequence length="295" mass="32742">MISDELRQAAEHGRVCALAAQGQRDLQRCLTAHSDLFAEGPFDGALTSTIAMVTAFSAPWCSAAELRLTNRAVLWVFALDWQVDRLATSAAELDRLVQGQLQVADGAPPSADDPLERFLAVLHADLAAAPAFDRMGGAWRAAARRTLLAMRREWQWKTTMGDGLQPRPTLAEYLNNADNLASTLVNVVQWIRTGAAETEAQLDRLVVASDAVQRALRLINDLSTYERDLRWGDLNAIMLVDDRSVVEQELKRLVAEATDLLEEFRVDCPTEAEYLTRQLGYTTGFYQSTDFWGVS</sequence>
<dbReference type="EMBL" id="CP107941">
    <property type="protein sequence ID" value="WUI83412.1"/>
    <property type="molecule type" value="Genomic_DNA"/>
</dbReference>
<protein>
    <submittedName>
        <fullName evidence="1">Terpene synthase</fullName>
    </submittedName>
</protein>
<dbReference type="InterPro" id="IPR008949">
    <property type="entry name" value="Isoprenoid_synthase_dom_sf"/>
</dbReference>
<evidence type="ECO:0000313" key="2">
    <source>
        <dbReference type="Proteomes" id="UP001346877"/>
    </source>
</evidence>
<reference evidence="1 2" key="1">
    <citation type="submission" date="2022-10" db="EMBL/GenBank/DDBJ databases">
        <title>The complete genomes of actinobacterial strains from the NBC collection.</title>
        <authorList>
            <person name="Joergensen T.S."/>
            <person name="Alvarez Arevalo M."/>
            <person name="Sterndorff E.B."/>
            <person name="Faurdal D."/>
            <person name="Vuksanovic O."/>
            <person name="Mourched A.-S."/>
            <person name="Charusanti P."/>
            <person name="Shaw S."/>
            <person name="Blin K."/>
            <person name="Weber T."/>
        </authorList>
    </citation>
    <scope>NUCLEOTIDE SEQUENCE [LARGE SCALE GENOMIC DNA]</scope>
    <source>
        <strain evidence="1 2">NBC_00396</strain>
    </source>
</reference>
<dbReference type="Proteomes" id="UP001346877">
    <property type="component" value="Chromosome"/>
</dbReference>
<dbReference type="RefSeq" id="WP_328372314.1">
    <property type="nucleotide sequence ID" value="NZ_CP107936.1"/>
</dbReference>
<evidence type="ECO:0000313" key="1">
    <source>
        <dbReference type="EMBL" id="WUI83412.1"/>
    </source>
</evidence>
<proteinExistence type="predicted"/>